<evidence type="ECO:0000256" key="2">
    <source>
        <dbReference type="SAM" id="MobiDB-lite"/>
    </source>
</evidence>
<evidence type="ECO:0000256" key="1">
    <source>
        <dbReference type="SAM" id="Coils"/>
    </source>
</evidence>
<feature type="compositionally biased region" description="Basic and acidic residues" evidence="2">
    <location>
        <begin position="331"/>
        <end position="343"/>
    </location>
</feature>
<dbReference type="Proteomes" id="UP000887568">
    <property type="component" value="Unplaced"/>
</dbReference>
<dbReference type="EnsemblMetazoa" id="XM_038193951.1">
    <property type="protein sequence ID" value="XP_038049879.1"/>
    <property type="gene ID" value="LOC119723352"/>
</dbReference>
<dbReference type="RefSeq" id="XP_038049879.1">
    <property type="nucleotide sequence ID" value="XM_038193951.1"/>
</dbReference>
<evidence type="ECO:0000259" key="4">
    <source>
        <dbReference type="Pfam" id="PF14893"/>
    </source>
</evidence>
<feature type="domain" description="Paraneoplastic antigen Ma-like C-terminal" evidence="4">
    <location>
        <begin position="105"/>
        <end position="239"/>
    </location>
</feature>
<keyword evidence="3" id="KW-0732">Signal</keyword>
<dbReference type="PANTHER" id="PTHR23095">
    <property type="entry name" value="PARANEOPLASTIC ANTIGEN"/>
    <property type="match status" value="1"/>
</dbReference>
<dbReference type="Pfam" id="PF14893">
    <property type="entry name" value="PNMA"/>
    <property type="match status" value="1"/>
</dbReference>
<proteinExistence type="predicted"/>
<dbReference type="InterPro" id="IPR048270">
    <property type="entry name" value="PNMA_C"/>
</dbReference>
<dbReference type="AlphaFoldDB" id="A0A913ZEH7"/>
<evidence type="ECO:0000313" key="5">
    <source>
        <dbReference type="EnsemblMetazoa" id="XP_038049879.1"/>
    </source>
</evidence>
<feature type="coiled-coil region" evidence="1">
    <location>
        <begin position="358"/>
        <end position="385"/>
    </location>
</feature>
<dbReference type="PANTHER" id="PTHR23095:SF17">
    <property type="entry name" value="PARANEOPLASTIC ANTIGEN MA1"/>
    <property type="match status" value="1"/>
</dbReference>
<dbReference type="InterPro" id="IPR026523">
    <property type="entry name" value="PNMA"/>
</dbReference>
<dbReference type="OMA" id="KLEDWIC"/>
<dbReference type="OrthoDB" id="10065209at2759"/>
<accession>A0A913ZEH7</accession>
<feature type="compositionally biased region" description="Polar residues" evidence="2">
    <location>
        <begin position="319"/>
        <end position="330"/>
    </location>
</feature>
<keyword evidence="6" id="KW-1185">Reference proteome</keyword>
<organism evidence="5 6">
    <name type="scientific">Patiria miniata</name>
    <name type="common">Bat star</name>
    <name type="synonym">Asterina miniata</name>
    <dbReference type="NCBI Taxonomy" id="46514"/>
    <lineage>
        <taxon>Eukaryota</taxon>
        <taxon>Metazoa</taxon>
        <taxon>Echinodermata</taxon>
        <taxon>Eleutherozoa</taxon>
        <taxon>Asterozoa</taxon>
        <taxon>Asteroidea</taxon>
        <taxon>Valvatacea</taxon>
        <taxon>Valvatida</taxon>
        <taxon>Asterinidae</taxon>
        <taxon>Patiria</taxon>
    </lineage>
</organism>
<name>A0A913ZEH7_PATMI</name>
<protein>
    <recommendedName>
        <fullName evidence="4">Paraneoplastic antigen Ma-like C-terminal domain-containing protein</fullName>
    </recommendedName>
</protein>
<feature type="chain" id="PRO_5037064733" description="Paraneoplastic antigen Ma-like C-terminal domain-containing protein" evidence="3">
    <location>
        <begin position="22"/>
        <end position="387"/>
    </location>
</feature>
<reference evidence="5" key="1">
    <citation type="submission" date="2022-11" db="UniProtKB">
        <authorList>
            <consortium name="EnsemblMetazoa"/>
        </authorList>
    </citation>
    <scope>IDENTIFICATION</scope>
</reference>
<feature type="region of interest" description="Disordered" evidence="2">
    <location>
        <begin position="319"/>
        <end position="343"/>
    </location>
</feature>
<evidence type="ECO:0000256" key="3">
    <source>
        <dbReference type="SAM" id="SignalP"/>
    </source>
</evidence>
<dbReference type="GeneID" id="119723352"/>
<evidence type="ECO:0000313" key="6">
    <source>
        <dbReference type="Proteomes" id="UP000887568"/>
    </source>
</evidence>
<keyword evidence="1" id="KW-0175">Coiled coil</keyword>
<sequence length="387" mass="44296">MHANRLLVLLVFVIIFVRVLTFSPHNQQRSVYNSFMMATGGKSPKSVGKPETKLSEGEMMDQIKKLQEQLHATTSEPKAKTSPAFLLMPSQKKLATYSGLPETTLKLEDWICDVKATIRSRSLAEVDKVDFVFQHLIGPAREEVKFRPKKKVEDVFRILREVFGDQGSSVHLQRAFFERRQKEGENIRDFSHALLDLFDRACRKSPHLSVHKEQVLCDQFADGVSDSLLRKHLRKRVKDTPSVEFYTLRSEAIDWAEDPTDISTTKQQVSIQAARTSLASETLALTDIVHKQQQQIQQQQKQIEDVTHLLQEHIRIQGTNKTLESNPTRNLESRPSRSDKGRTRIKCDFCNGVGHSRDRCYKLQLKEAQATIEKLKKEASEKSSSEN</sequence>
<feature type="signal peptide" evidence="3">
    <location>
        <begin position="1"/>
        <end position="21"/>
    </location>
</feature>